<keyword evidence="1" id="KW-0472">Membrane</keyword>
<feature type="transmembrane region" description="Helical" evidence="1">
    <location>
        <begin position="20"/>
        <end position="39"/>
    </location>
</feature>
<keyword evidence="4" id="KW-1185">Reference proteome</keyword>
<dbReference type="Pfam" id="PF04578">
    <property type="entry name" value="DUF594"/>
    <property type="match status" value="1"/>
</dbReference>
<feature type="transmembrane region" description="Helical" evidence="1">
    <location>
        <begin position="303"/>
        <end position="333"/>
    </location>
</feature>
<feature type="domain" description="DUF4220" evidence="2">
    <location>
        <begin position="53"/>
        <end position="391"/>
    </location>
</feature>
<proteinExistence type="predicted"/>
<evidence type="ECO:0000256" key="1">
    <source>
        <dbReference type="SAM" id="Phobius"/>
    </source>
</evidence>
<evidence type="ECO:0000259" key="2">
    <source>
        <dbReference type="Pfam" id="PF13968"/>
    </source>
</evidence>
<accession>A0A8T0VYH3</accession>
<evidence type="ECO:0000313" key="3">
    <source>
        <dbReference type="EMBL" id="KAG2637443.1"/>
    </source>
</evidence>
<dbReference type="OrthoDB" id="593012at2759"/>
<dbReference type="Proteomes" id="UP000823388">
    <property type="component" value="Chromosome 2N"/>
</dbReference>
<organism evidence="3 4">
    <name type="scientific">Panicum virgatum</name>
    <name type="common">Blackwell switchgrass</name>
    <dbReference type="NCBI Taxonomy" id="38727"/>
    <lineage>
        <taxon>Eukaryota</taxon>
        <taxon>Viridiplantae</taxon>
        <taxon>Streptophyta</taxon>
        <taxon>Embryophyta</taxon>
        <taxon>Tracheophyta</taxon>
        <taxon>Spermatophyta</taxon>
        <taxon>Magnoliopsida</taxon>
        <taxon>Liliopsida</taxon>
        <taxon>Poales</taxon>
        <taxon>Poaceae</taxon>
        <taxon>PACMAD clade</taxon>
        <taxon>Panicoideae</taxon>
        <taxon>Panicodae</taxon>
        <taxon>Paniceae</taxon>
        <taxon>Panicinae</taxon>
        <taxon>Panicum</taxon>
        <taxon>Panicum sect. Hiantes</taxon>
    </lineage>
</organism>
<sequence length="683" mass="76715">MQVTAVIPWGVNFWNGWSTQFIVLFSLALQVVLLFLAGVRRHKDGGTRIGILWLAYQLADYTATYALGNLAAGSALHGHQLVALWAPFLLLHLGGPDNIAAYELEDNKLWKRTSLTLVGQALGAGYVLYKNIVSSRGTLWLAAAFMAVVGLVKSVEKILALRRASLSIIRDSVKTETSTKCASSLDDEPPPGGFKKDRAREEEFFKKRAHALFHVCKSAMVDSSVDYDPGRLLESFRDHGSRYRWKLIEMELSLMYDILYTKAAVVHTLPGYCIRVASTLAVATSLLLFRFSSKARYSRVDVAITYTLLGGALLLETTSLLSALFSTWTFAFLCTTQWSRLRHAMLCSGRFEKLRRVVVSLHRLAYDTGIAVCLRLSRSWHGTMGQYSMLDKCTRWRTAGVRPWTMLGLGPSSAWSVKVPEEVKAQVLVHIRSIVKENDINTLGVIRQNWGVKALKDHSPIAKVARLGAEIQEAIVVWHIATDILLAKLGMLVRTEQLDAPERDVVEAIKAISQYMMFLLVRRPAMLPGLAQIKLYQRTEETLVAQLDKIPPPTRKPPAGWIHSACTMVMEKLCGVGPNSDPRLQRRVRLAEWLFDHKPELDDHGKSSRVRFGIELAQTLYNYKEKEKDQLEIVLAVWVDILVYTANRCSRESHAKQLSGGGELTTLIWLMTEHRHRHEEASG</sequence>
<dbReference type="InterPro" id="IPR025315">
    <property type="entry name" value="DUF4220"/>
</dbReference>
<dbReference type="Pfam" id="PF13968">
    <property type="entry name" value="DUF4220"/>
    <property type="match status" value="1"/>
</dbReference>
<gene>
    <name evidence="3" type="ORF">PVAP13_2NG519900</name>
</gene>
<keyword evidence="1" id="KW-0812">Transmembrane</keyword>
<dbReference type="PANTHER" id="PTHR31325">
    <property type="entry name" value="OS01G0798800 PROTEIN-RELATED"/>
    <property type="match status" value="1"/>
</dbReference>
<dbReference type="AlphaFoldDB" id="A0A8T0VYH3"/>
<dbReference type="EMBL" id="CM029040">
    <property type="protein sequence ID" value="KAG2637443.1"/>
    <property type="molecule type" value="Genomic_DNA"/>
</dbReference>
<protein>
    <recommendedName>
        <fullName evidence="2">DUF4220 domain-containing protein</fullName>
    </recommendedName>
</protein>
<name>A0A8T0VYH3_PANVG</name>
<evidence type="ECO:0000313" key="4">
    <source>
        <dbReference type="Proteomes" id="UP000823388"/>
    </source>
</evidence>
<dbReference type="InterPro" id="IPR007658">
    <property type="entry name" value="DUF594"/>
</dbReference>
<comment type="caution">
    <text evidence="3">The sequence shown here is derived from an EMBL/GenBank/DDBJ whole genome shotgun (WGS) entry which is preliminary data.</text>
</comment>
<reference evidence="3" key="1">
    <citation type="submission" date="2020-05" db="EMBL/GenBank/DDBJ databases">
        <title>WGS assembly of Panicum virgatum.</title>
        <authorList>
            <person name="Lovell J.T."/>
            <person name="Jenkins J."/>
            <person name="Shu S."/>
            <person name="Juenger T.E."/>
            <person name="Schmutz J."/>
        </authorList>
    </citation>
    <scope>NUCLEOTIDE SEQUENCE</scope>
    <source>
        <strain evidence="3">AP13</strain>
    </source>
</reference>
<keyword evidence="1" id="KW-1133">Transmembrane helix</keyword>